<protein>
    <recommendedName>
        <fullName evidence="4">Secreted protein</fullName>
    </recommendedName>
</protein>
<dbReference type="AlphaFoldDB" id="A0AAV3QNT3"/>
<accession>A0AAV3QNT3</accession>
<keyword evidence="3" id="KW-1185">Reference proteome</keyword>
<dbReference type="Proteomes" id="UP001454036">
    <property type="component" value="Unassembled WGS sequence"/>
</dbReference>
<reference evidence="2 3" key="1">
    <citation type="submission" date="2024-01" db="EMBL/GenBank/DDBJ databases">
        <title>The complete chloroplast genome sequence of Lithospermum erythrorhizon: insights into the phylogenetic relationship among Boraginaceae species and the maternal lineages of purple gromwells.</title>
        <authorList>
            <person name="Okada T."/>
            <person name="Watanabe K."/>
        </authorList>
    </citation>
    <scope>NUCLEOTIDE SEQUENCE [LARGE SCALE GENOMIC DNA]</scope>
</reference>
<name>A0AAV3QNT3_LITER</name>
<feature type="signal peptide" evidence="1">
    <location>
        <begin position="1"/>
        <end position="18"/>
    </location>
</feature>
<sequence length="70" mass="7981">MLLFVGCFLFLYFLQAQSRINCIKVKRIRGSALLLEEKAAIMLALQKEDKFSAGWDVPCVAFVYVTYSLV</sequence>
<evidence type="ECO:0000313" key="3">
    <source>
        <dbReference type="Proteomes" id="UP001454036"/>
    </source>
</evidence>
<comment type="caution">
    <text evidence="2">The sequence shown here is derived from an EMBL/GenBank/DDBJ whole genome shotgun (WGS) entry which is preliminary data.</text>
</comment>
<organism evidence="2 3">
    <name type="scientific">Lithospermum erythrorhizon</name>
    <name type="common">Purple gromwell</name>
    <name type="synonym">Lithospermum officinale var. erythrorhizon</name>
    <dbReference type="NCBI Taxonomy" id="34254"/>
    <lineage>
        <taxon>Eukaryota</taxon>
        <taxon>Viridiplantae</taxon>
        <taxon>Streptophyta</taxon>
        <taxon>Embryophyta</taxon>
        <taxon>Tracheophyta</taxon>
        <taxon>Spermatophyta</taxon>
        <taxon>Magnoliopsida</taxon>
        <taxon>eudicotyledons</taxon>
        <taxon>Gunneridae</taxon>
        <taxon>Pentapetalae</taxon>
        <taxon>asterids</taxon>
        <taxon>lamiids</taxon>
        <taxon>Boraginales</taxon>
        <taxon>Boraginaceae</taxon>
        <taxon>Boraginoideae</taxon>
        <taxon>Lithospermeae</taxon>
        <taxon>Lithospermum</taxon>
    </lineage>
</organism>
<proteinExistence type="predicted"/>
<evidence type="ECO:0008006" key="4">
    <source>
        <dbReference type="Google" id="ProtNLM"/>
    </source>
</evidence>
<feature type="chain" id="PRO_5043763792" description="Secreted protein" evidence="1">
    <location>
        <begin position="19"/>
        <end position="70"/>
    </location>
</feature>
<dbReference type="EMBL" id="BAABME010005308">
    <property type="protein sequence ID" value="GAA0165240.1"/>
    <property type="molecule type" value="Genomic_DNA"/>
</dbReference>
<evidence type="ECO:0000313" key="2">
    <source>
        <dbReference type="EMBL" id="GAA0165240.1"/>
    </source>
</evidence>
<keyword evidence="1" id="KW-0732">Signal</keyword>
<evidence type="ECO:0000256" key="1">
    <source>
        <dbReference type="SAM" id="SignalP"/>
    </source>
</evidence>
<gene>
    <name evidence="2" type="ORF">LIER_20694</name>
</gene>